<feature type="compositionally biased region" description="Low complexity" evidence="7">
    <location>
        <begin position="781"/>
        <end position="798"/>
    </location>
</feature>
<evidence type="ECO:0000256" key="5">
    <source>
        <dbReference type="ARBA" id="ARBA00022989"/>
    </source>
</evidence>
<feature type="transmembrane region" description="Helical" evidence="8">
    <location>
        <begin position="1246"/>
        <end position="1267"/>
    </location>
</feature>
<sequence length="1417" mass="156865">MTGGPVKDGHDDYRRGLAAGPPGPGVPGGGGNGRGARYYLRPEYQIQAPRHHDPTPRHDYPTPRDYLPPEKLDDIYNRHKEDFFGQHRIKERDDLPPPAGYGGPPSPDDPFARPRPQRPPTDRYPRMPQEYGPAVPPEYPPMYTPPTTVAGPGQERVSRLLELYGTLDGRGAVPARSHSDLYGSLDGRGSRLSDIFPTSEAARLRQTAEFRNNDETRSLSGRDCSNLAEMYRRRELPPAPPEYRLHDYRSPPRHDFRNQQKPPIDQDVIENPMYEVDRRATPRTPGPRTPTPNPPTPSHPQHMAPHLHHHLGRTSPRPVQEVRYTQAIAKQEDAIRANYVLFGEPRRIVPVGGRPDGQRANSTPNAALGSNLAAAAAAAASRQQQQQQQQHMLQQQQQQQVSLQPPPSQQQHGGHPMGGVPPSHVYQQAAGHPSMSSHGSGGPSATSSSMVPSHLQPPTSQHQQPQSLPTVQQPQQQSQQQQQQQQQQQHSVPPNTNTLGHHSHPSNSSATPAHSYAAATSRQAGSSAPPMTLAGRMSSNNTVSSNNSMSTSCPPSASNVGGLTNQNGKPRYAPNSTQSRKEQVREFVKKETREFFGLDEGSEESQRQRWEEKRRRLASRKYGQLKENSTSLSASLSASAAAGFGVGVGGRCAASSATVAVGGANSNAAGGYHNHHHHHHGHYAGNSFNNDFHSLRDLPESVWRESGDYGVWPKPPPHRGKDSVAKMTWDGISYIVATVSKRRAKSQASGTPGGQSKSRSYAPTSVHSLDSLATDRLISHSDSSPASSSSSASTQPTDQYTAELLQEEVFFDGKVASTPEGDAANDSNKEGGNSGKSHYHPTLNQHEWYRPSTAATSTTTPGSLSSAADGLDVGMASSSGRLEARVGRSRIWKRILDHCFDNSDRRQYGMGVSGRLFGRSFRHMRNRGSLHRHDVNQVKHQLDEMEDYRPYFTWWVSFVQVAVFLLSILCYGIAPYGVSVKQQSGQVLMASLSIQTVAYWEPENFWWGPRAADLIHLGAKFAPCMRKDEKIFRDIEEQRRSERETGCCIRNDDSGCVQSSRRECSPSGNGVEAESTRVSVWKKWSELAKGPNGRLSGSVCGQDPDYCKEPASVPPHEWPDDITRWPICRKRTSIQAVRKFHAAEHMACEVIGHPCCIGIHGECRISTREYCNFVRGYFHEEATLCSQVSCMNNVCGMVPFHSPDHPDQFYRLWTSLFIHAGVFHLAITLFLQFFCMRDLEKLAGPVRIGLIYIISGIAGNLASAIFVPYRAEVGPSGSQFGLLACLFVEVINCWPLIRHPWSALGRLVGLTGALFLIGLLPWVDNYAHIFGFIFGFLLSYALLPFVSFGPYDRRRKVLLIWVCLLAVLVMLSALIILFYVTPIYECKICEYLNCIPLTSELCAEQNINFNRKHHNLI</sequence>
<dbReference type="FunFam" id="1.20.1540.10:FF:000025">
    <property type="entry name" value="Putative rhomboid family"/>
    <property type="match status" value="1"/>
</dbReference>
<evidence type="ECO:0000256" key="7">
    <source>
        <dbReference type="SAM" id="MobiDB-lite"/>
    </source>
</evidence>
<feature type="transmembrane region" description="Helical" evidence="8">
    <location>
        <begin position="1304"/>
        <end position="1323"/>
    </location>
</feature>
<dbReference type="OrthoDB" id="2146116at2759"/>
<keyword evidence="6 8" id="KW-0472">Membrane</keyword>
<gene>
    <name evidence="11" type="primary">LOC108670150</name>
</gene>
<feature type="compositionally biased region" description="Pro residues" evidence="7">
    <location>
        <begin position="96"/>
        <end position="108"/>
    </location>
</feature>
<evidence type="ECO:0000256" key="8">
    <source>
        <dbReference type="SAM" id="Phobius"/>
    </source>
</evidence>
<feature type="region of interest" description="Disordered" evidence="7">
    <location>
        <begin position="377"/>
        <end position="585"/>
    </location>
</feature>
<feature type="compositionally biased region" description="Low complexity" evidence="7">
    <location>
        <begin position="537"/>
        <end position="552"/>
    </location>
</feature>
<evidence type="ECO:0000256" key="3">
    <source>
        <dbReference type="ARBA" id="ARBA00022692"/>
    </source>
</evidence>
<feature type="compositionally biased region" description="Pro residues" evidence="7">
    <location>
        <begin position="134"/>
        <end position="144"/>
    </location>
</feature>
<dbReference type="GO" id="GO:0004252">
    <property type="term" value="F:serine-type endopeptidase activity"/>
    <property type="evidence" value="ECO:0007669"/>
    <property type="project" value="InterPro"/>
</dbReference>
<feature type="transmembrane region" description="Helical" evidence="8">
    <location>
        <begin position="1329"/>
        <end position="1346"/>
    </location>
</feature>
<dbReference type="InterPro" id="IPR022764">
    <property type="entry name" value="Peptidase_S54_rhomboid_dom"/>
</dbReference>
<feature type="compositionally biased region" description="Polar residues" evidence="7">
    <location>
        <begin position="746"/>
        <end position="765"/>
    </location>
</feature>
<dbReference type="KEGG" id="hazt:108670150"/>
<feature type="domain" description="Peptidase S54 rhomboid" evidence="9">
    <location>
        <begin position="1207"/>
        <end position="1344"/>
    </location>
</feature>
<feature type="compositionally biased region" description="Polar residues" evidence="7">
    <location>
        <begin position="495"/>
        <end position="526"/>
    </location>
</feature>
<evidence type="ECO:0000313" key="10">
    <source>
        <dbReference type="Proteomes" id="UP000694843"/>
    </source>
</evidence>
<feature type="region of interest" description="Disordered" evidence="7">
    <location>
        <begin position="741"/>
        <end position="765"/>
    </location>
</feature>
<organism evidence="10 11">
    <name type="scientific">Hyalella azteca</name>
    <name type="common">Amphipod</name>
    <dbReference type="NCBI Taxonomy" id="294128"/>
    <lineage>
        <taxon>Eukaryota</taxon>
        <taxon>Metazoa</taxon>
        <taxon>Ecdysozoa</taxon>
        <taxon>Arthropoda</taxon>
        <taxon>Crustacea</taxon>
        <taxon>Multicrustacea</taxon>
        <taxon>Malacostraca</taxon>
        <taxon>Eumalacostraca</taxon>
        <taxon>Peracarida</taxon>
        <taxon>Amphipoda</taxon>
        <taxon>Senticaudata</taxon>
        <taxon>Talitrida</taxon>
        <taxon>Talitroidea</taxon>
        <taxon>Hyalellidae</taxon>
        <taxon>Hyalella</taxon>
    </lineage>
</organism>
<dbReference type="RefSeq" id="XP_018013093.2">
    <property type="nucleotide sequence ID" value="XM_018157604.2"/>
</dbReference>
<name>A0A8B7NHI1_HYAAZ</name>
<dbReference type="GeneID" id="108670150"/>
<evidence type="ECO:0000313" key="11">
    <source>
        <dbReference type="RefSeq" id="XP_018013093.2"/>
    </source>
</evidence>
<feature type="transmembrane region" description="Helical" evidence="8">
    <location>
        <begin position="1279"/>
        <end position="1297"/>
    </location>
</feature>
<feature type="transmembrane region" description="Helical" evidence="8">
    <location>
        <begin position="1358"/>
        <end position="1380"/>
    </location>
</feature>
<feature type="compositionally biased region" description="Pro residues" evidence="7">
    <location>
        <begin position="284"/>
        <end position="298"/>
    </location>
</feature>
<dbReference type="GO" id="GO:0042058">
    <property type="term" value="P:regulation of epidermal growth factor receptor signaling pathway"/>
    <property type="evidence" value="ECO:0007669"/>
    <property type="project" value="TreeGrafter"/>
</dbReference>
<keyword evidence="3 8" id="KW-0812">Transmembrane</keyword>
<feature type="compositionally biased region" description="Basic and acidic residues" evidence="7">
    <location>
        <begin position="243"/>
        <end position="258"/>
    </location>
</feature>
<keyword evidence="5 8" id="KW-1133">Transmembrane helix</keyword>
<evidence type="ECO:0000256" key="6">
    <source>
        <dbReference type="ARBA" id="ARBA00023136"/>
    </source>
</evidence>
<feature type="region of interest" description="Disordered" evidence="7">
    <location>
        <begin position="778"/>
        <end position="798"/>
    </location>
</feature>
<feature type="compositionally biased region" description="Low complexity" evidence="7">
    <location>
        <begin position="452"/>
        <end position="494"/>
    </location>
</feature>
<dbReference type="Proteomes" id="UP000694843">
    <property type="component" value="Unplaced"/>
</dbReference>
<proteinExistence type="inferred from homology"/>
<feature type="compositionally biased region" description="Polar residues" evidence="7">
    <location>
        <begin position="553"/>
        <end position="578"/>
    </location>
</feature>
<dbReference type="Pfam" id="PF01694">
    <property type="entry name" value="Rhomboid"/>
    <property type="match status" value="1"/>
</dbReference>
<dbReference type="SUPFAM" id="SSF144091">
    <property type="entry name" value="Rhomboid-like"/>
    <property type="match status" value="1"/>
</dbReference>
<dbReference type="Gene3D" id="1.20.1540.10">
    <property type="entry name" value="Rhomboid-like"/>
    <property type="match status" value="1"/>
</dbReference>
<reference evidence="11" key="1">
    <citation type="submission" date="2025-08" db="UniProtKB">
        <authorList>
            <consortium name="RefSeq"/>
        </authorList>
    </citation>
    <scope>IDENTIFICATION</scope>
    <source>
        <tissue evidence="11">Whole organism</tissue>
    </source>
</reference>
<feature type="transmembrane region" description="Helical" evidence="8">
    <location>
        <begin position="1212"/>
        <end position="1234"/>
    </location>
</feature>
<dbReference type="PANTHER" id="PTHR45965">
    <property type="entry name" value="INACTIVE RHOMBOID PROTEIN"/>
    <property type="match status" value="1"/>
</dbReference>
<dbReference type="InterPro" id="IPR051512">
    <property type="entry name" value="Inactive_Rhomboid"/>
</dbReference>
<dbReference type="InterPro" id="IPR035952">
    <property type="entry name" value="Rhomboid-like_sf"/>
</dbReference>
<accession>A0A8B7NHI1</accession>
<feature type="region of interest" description="Disordered" evidence="7">
    <location>
        <begin position="1"/>
        <end position="152"/>
    </location>
</feature>
<dbReference type="GO" id="GO:0050708">
    <property type="term" value="P:regulation of protein secretion"/>
    <property type="evidence" value="ECO:0007669"/>
    <property type="project" value="TreeGrafter"/>
</dbReference>
<dbReference type="PANTHER" id="PTHR45965:SF3">
    <property type="entry name" value="INACTIVE RHOMBOID PROTEIN 1"/>
    <property type="match status" value="1"/>
</dbReference>
<feature type="region of interest" description="Disordered" evidence="7">
    <location>
        <begin position="816"/>
        <end position="842"/>
    </location>
</feature>
<evidence type="ECO:0000256" key="2">
    <source>
        <dbReference type="ARBA" id="ARBA00009045"/>
    </source>
</evidence>
<keyword evidence="10" id="KW-1185">Reference proteome</keyword>
<keyword evidence="4" id="KW-0256">Endoplasmic reticulum</keyword>
<feature type="compositionally biased region" description="Basic and acidic residues" evidence="7">
    <location>
        <begin position="50"/>
        <end position="95"/>
    </location>
</feature>
<comment type="subcellular location">
    <subcellularLocation>
        <location evidence="1">Endoplasmic reticulum membrane</location>
        <topology evidence="1">Multi-pass membrane protein</topology>
    </subcellularLocation>
</comment>
<evidence type="ECO:0000256" key="1">
    <source>
        <dbReference type="ARBA" id="ARBA00004477"/>
    </source>
</evidence>
<feature type="compositionally biased region" description="Low complexity" evidence="7">
    <location>
        <begin position="377"/>
        <end position="403"/>
    </location>
</feature>
<comment type="similarity">
    <text evidence="2">Belongs to the peptidase S54 family.</text>
</comment>
<evidence type="ECO:0000259" key="9">
    <source>
        <dbReference type="Pfam" id="PF01694"/>
    </source>
</evidence>
<evidence type="ECO:0000256" key="4">
    <source>
        <dbReference type="ARBA" id="ARBA00022824"/>
    </source>
</evidence>
<dbReference type="GO" id="GO:0005789">
    <property type="term" value="C:endoplasmic reticulum membrane"/>
    <property type="evidence" value="ECO:0007669"/>
    <property type="project" value="UniProtKB-SubCell"/>
</dbReference>
<feature type="region of interest" description="Disordered" evidence="7">
    <location>
        <begin position="232"/>
        <end position="319"/>
    </location>
</feature>
<protein>
    <submittedName>
        <fullName evidence="11">Inactive rhomboid protein 1 isoform X1</fullName>
    </submittedName>
</protein>